<name>S5VN54_STRC3</name>
<protein>
    <submittedName>
        <fullName evidence="2">Uncharacterized protein</fullName>
    </submittedName>
</protein>
<keyword evidence="3" id="KW-1185">Reference proteome</keyword>
<organism evidence="2 3">
    <name type="scientific">Streptomyces collinus (strain DSM 40733 / Tue 365)</name>
    <dbReference type="NCBI Taxonomy" id="1214242"/>
    <lineage>
        <taxon>Bacteria</taxon>
        <taxon>Bacillati</taxon>
        <taxon>Actinomycetota</taxon>
        <taxon>Actinomycetes</taxon>
        <taxon>Kitasatosporales</taxon>
        <taxon>Streptomycetaceae</taxon>
        <taxon>Streptomyces</taxon>
    </lineage>
</organism>
<gene>
    <name evidence="2" type="ORF">B446_26045</name>
</gene>
<dbReference type="KEGG" id="sci:B446_26045"/>
<proteinExistence type="predicted"/>
<feature type="compositionally biased region" description="Basic and acidic residues" evidence="1">
    <location>
        <begin position="119"/>
        <end position="129"/>
    </location>
</feature>
<feature type="region of interest" description="Disordered" evidence="1">
    <location>
        <begin position="115"/>
        <end position="141"/>
    </location>
</feature>
<dbReference type="EMBL" id="CP006259">
    <property type="protein sequence ID" value="AGS72017.1"/>
    <property type="molecule type" value="Genomic_DNA"/>
</dbReference>
<evidence type="ECO:0000313" key="3">
    <source>
        <dbReference type="Proteomes" id="UP000015423"/>
    </source>
</evidence>
<dbReference type="Proteomes" id="UP000015423">
    <property type="component" value="Chromosome"/>
</dbReference>
<sequence>MYRRAARPAGTPGGLRLPRPVVPGAGTLAAYSYSDAEYAVIESAQQILARDCMKGFGLSCRPVRKSTSGATSDLRYGITDMTVAARYGYHLPPQPRDPAPELEAEQRDVLYGKKSAFHGKADAMRDRGVRARGPRPGSSAG</sequence>
<reference evidence="3" key="1">
    <citation type="submission" date="2012-10" db="EMBL/GenBank/DDBJ databases">
        <title>The complete genome sequence of Streptomyces collinus Tu 365.</title>
        <authorList>
            <person name="Ruckert C."/>
            <person name="Szczepanowski R."/>
            <person name="Goesmann A."/>
            <person name="Pross E.K."/>
            <person name="Musiol E.M."/>
            <person name="Blin K."/>
            <person name="Wohlleben W."/>
            <person name="Puhler A."/>
            <person name="Weber T."/>
            <person name="Kalinowski J."/>
        </authorList>
    </citation>
    <scope>NUCLEOTIDE SEQUENCE [LARGE SCALE GENOMIC DNA]</scope>
    <source>
        <strain evidence="3">DSM 40733 / Tue 365</strain>
    </source>
</reference>
<evidence type="ECO:0000256" key="1">
    <source>
        <dbReference type="SAM" id="MobiDB-lite"/>
    </source>
</evidence>
<accession>S5VN54</accession>
<dbReference type="AlphaFoldDB" id="S5VN54"/>
<reference evidence="2 3" key="2">
    <citation type="journal article" date="2013" name="J. Biotechnol.">
        <title>Complete genome sequence of the kirromycin producer Streptomyces collinus Tu 365 consisting of a linear chromosome and two linear plasmids.</title>
        <authorList>
            <person name="Ruckert C."/>
            <person name="Szczepanowski R."/>
            <person name="Albersmeier A."/>
            <person name="Goesmann A."/>
            <person name="Iftime D."/>
            <person name="Musiol E.M."/>
            <person name="Blin K."/>
            <person name="Wohlleben W."/>
            <person name="Puhler A."/>
            <person name="Kalinowski J."/>
            <person name="Weber T."/>
        </authorList>
    </citation>
    <scope>NUCLEOTIDE SEQUENCE [LARGE SCALE GENOMIC DNA]</scope>
    <source>
        <strain evidence="3">DSM 40733 / Tue 365</strain>
    </source>
</reference>
<dbReference type="HOGENOM" id="CLU_1824181_0_0_11"/>
<evidence type="ECO:0000313" key="2">
    <source>
        <dbReference type="EMBL" id="AGS72017.1"/>
    </source>
</evidence>